<dbReference type="Gene3D" id="3.40.50.150">
    <property type="entry name" value="Vaccinia Virus protein VP39"/>
    <property type="match status" value="1"/>
</dbReference>
<dbReference type="GO" id="GO:0008171">
    <property type="term" value="F:O-methyltransferase activity"/>
    <property type="evidence" value="ECO:0007669"/>
    <property type="project" value="InterPro"/>
</dbReference>
<keyword evidence="3" id="KW-0949">S-adenosyl-L-methionine</keyword>
<reference evidence="6" key="1">
    <citation type="journal article" date="2020" name="Stud. Mycol.">
        <title>101 Dothideomycetes genomes: a test case for predicting lifestyles and emergence of pathogens.</title>
        <authorList>
            <person name="Haridas S."/>
            <person name="Albert R."/>
            <person name="Binder M."/>
            <person name="Bloem J."/>
            <person name="Labutti K."/>
            <person name="Salamov A."/>
            <person name="Andreopoulos B."/>
            <person name="Baker S."/>
            <person name="Barry K."/>
            <person name="Bills G."/>
            <person name="Bluhm B."/>
            <person name="Cannon C."/>
            <person name="Castanera R."/>
            <person name="Culley D."/>
            <person name="Daum C."/>
            <person name="Ezra D."/>
            <person name="Gonzalez J."/>
            <person name="Henrissat B."/>
            <person name="Kuo A."/>
            <person name="Liang C."/>
            <person name="Lipzen A."/>
            <person name="Lutzoni F."/>
            <person name="Magnuson J."/>
            <person name="Mondo S."/>
            <person name="Nolan M."/>
            <person name="Ohm R."/>
            <person name="Pangilinan J."/>
            <person name="Park H.-J."/>
            <person name="Ramirez L."/>
            <person name="Alfaro M."/>
            <person name="Sun H."/>
            <person name="Tritt A."/>
            <person name="Yoshinaga Y."/>
            <person name="Zwiers L.-H."/>
            <person name="Turgeon B."/>
            <person name="Goodwin S."/>
            <person name="Spatafora J."/>
            <person name="Crous P."/>
            <person name="Grigoriev I."/>
        </authorList>
    </citation>
    <scope>NUCLEOTIDE SEQUENCE</scope>
    <source>
        <strain evidence="6">CBS 207.26</strain>
    </source>
</reference>
<evidence type="ECO:0000313" key="7">
    <source>
        <dbReference type="Proteomes" id="UP000800200"/>
    </source>
</evidence>
<dbReference type="OrthoDB" id="2410195at2759"/>
<gene>
    <name evidence="6" type="ORF">K469DRAFT_795177</name>
</gene>
<dbReference type="Pfam" id="PF00891">
    <property type="entry name" value="Methyltransf_2"/>
    <property type="match status" value="1"/>
</dbReference>
<dbReference type="PANTHER" id="PTHR43712:SF12">
    <property type="entry name" value="STERIGMATOCYSTIN 8-O-METHYLTRANSFERASE"/>
    <property type="match status" value="1"/>
</dbReference>
<dbReference type="InterPro" id="IPR001077">
    <property type="entry name" value="COMT_C"/>
</dbReference>
<organism evidence="6 7">
    <name type="scientific">Zopfia rhizophila CBS 207.26</name>
    <dbReference type="NCBI Taxonomy" id="1314779"/>
    <lineage>
        <taxon>Eukaryota</taxon>
        <taxon>Fungi</taxon>
        <taxon>Dikarya</taxon>
        <taxon>Ascomycota</taxon>
        <taxon>Pezizomycotina</taxon>
        <taxon>Dothideomycetes</taxon>
        <taxon>Dothideomycetes incertae sedis</taxon>
        <taxon>Zopfiaceae</taxon>
        <taxon>Zopfia</taxon>
    </lineage>
</organism>
<evidence type="ECO:0000313" key="6">
    <source>
        <dbReference type="EMBL" id="KAF2192935.1"/>
    </source>
</evidence>
<sequence length="423" mass="47571">MQNQDSSLLNLAKEIQNLTTEIVDYLSKHQHPEPNFTPTSPRLPETYQYNTLRDSLNDAAQDLLHLINGPKSDARIFFCSIHDLAAWQMALEFKFFSAIPKDGIADLKGIAEKVGMDEDRVGRVIRILATQRVFKEVERGVFGHTASSVLFIDDEQIRDACHYQLDEFFKAASEMSTSVKASPFESSSSNCAFKTRHGVELWDFYKRNPQLAGRFASAMAGVGKLERHFENLRDGYPWETVTSGKVVDMGGGSGHMAIALARAFPNLQILVQDASLEMLSAASHLPISDLSNRVTFMQHSFFDPQPIDSAPAYILRQCTHNWSDDACIRIFKALVPALEKSKRGTPLLINDIVLPEPQSQAESQRQHRLRQVDIMMMGVLGSKQRTETEFWALLTAADPRFKIQKIHSEGDADLMEVHLDMDS</sequence>
<dbReference type="GO" id="GO:0032259">
    <property type="term" value="P:methylation"/>
    <property type="evidence" value="ECO:0007669"/>
    <property type="project" value="UniProtKB-KW"/>
</dbReference>
<evidence type="ECO:0000256" key="4">
    <source>
        <dbReference type="SAM" id="Coils"/>
    </source>
</evidence>
<name>A0A6A6EP21_9PEZI</name>
<evidence type="ECO:0000256" key="2">
    <source>
        <dbReference type="ARBA" id="ARBA00022679"/>
    </source>
</evidence>
<dbReference type="InterPro" id="IPR016461">
    <property type="entry name" value="COMT-like"/>
</dbReference>
<evidence type="ECO:0000256" key="3">
    <source>
        <dbReference type="ARBA" id="ARBA00022691"/>
    </source>
</evidence>
<feature type="coiled-coil region" evidence="4">
    <location>
        <begin position="1"/>
        <end position="28"/>
    </location>
</feature>
<dbReference type="InterPro" id="IPR036390">
    <property type="entry name" value="WH_DNA-bd_sf"/>
</dbReference>
<proteinExistence type="predicted"/>
<dbReference type="AlphaFoldDB" id="A0A6A6EP21"/>
<accession>A0A6A6EP21</accession>
<dbReference type="InterPro" id="IPR036388">
    <property type="entry name" value="WH-like_DNA-bd_sf"/>
</dbReference>
<protein>
    <submittedName>
        <fullName evidence="6">S-adenosyl-L-methionine-dependent methyltransferase</fullName>
    </submittedName>
</protein>
<dbReference type="SUPFAM" id="SSF46785">
    <property type="entry name" value="Winged helix' DNA-binding domain"/>
    <property type="match status" value="1"/>
</dbReference>
<evidence type="ECO:0000256" key="1">
    <source>
        <dbReference type="ARBA" id="ARBA00022603"/>
    </source>
</evidence>
<dbReference type="Gene3D" id="1.10.10.10">
    <property type="entry name" value="Winged helix-like DNA-binding domain superfamily/Winged helix DNA-binding domain"/>
    <property type="match status" value="1"/>
</dbReference>
<keyword evidence="7" id="KW-1185">Reference proteome</keyword>
<dbReference type="PROSITE" id="PS51683">
    <property type="entry name" value="SAM_OMT_II"/>
    <property type="match status" value="1"/>
</dbReference>
<dbReference type="SUPFAM" id="SSF53335">
    <property type="entry name" value="S-adenosyl-L-methionine-dependent methyltransferases"/>
    <property type="match status" value="1"/>
</dbReference>
<keyword evidence="2 6" id="KW-0808">Transferase</keyword>
<dbReference type="Proteomes" id="UP000800200">
    <property type="component" value="Unassembled WGS sequence"/>
</dbReference>
<keyword evidence="4" id="KW-0175">Coiled coil</keyword>
<dbReference type="EMBL" id="ML994614">
    <property type="protein sequence ID" value="KAF2192935.1"/>
    <property type="molecule type" value="Genomic_DNA"/>
</dbReference>
<dbReference type="InterPro" id="IPR029063">
    <property type="entry name" value="SAM-dependent_MTases_sf"/>
</dbReference>
<keyword evidence="1 6" id="KW-0489">Methyltransferase</keyword>
<dbReference type="PANTHER" id="PTHR43712">
    <property type="entry name" value="PUTATIVE (AFU_ORTHOLOGUE AFUA_4G14580)-RELATED"/>
    <property type="match status" value="1"/>
</dbReference>
<feature type="domain" description="O-methyltransferase C-terminal" evidence="5">
    <location>
        <begin position="185"/>
        <end position="397"/>
    </location>
</feature>
<evidence type="ECO:0000259" key="5">
    <source>
        <dbReference type="Pfam" id="PF00891"/>
    </source>
</evidence>